<organism evidence="3">
    <name type="scientific">Harpegnathos saltator</name>
    <name type="common">Jerdon's jumping ant</name>
    <dbReference type="NCBI Taxonomy" id="610380"/>
    <lineage>
        <taxon>Eukaryota</taxon>
        <taxon>Metazoa</taxon>
        <taxon>Ecdysozoa</taxon>
        <taxon>Arthropoda</taxon>
        <taxon>Hexapoda</taxon>
        <taxon>Insecta</taxon>
        <taxon>Pterygota</taxon>
        <taxon>Neoptera</taxon>
        <taxon>Endopterygota</taxon>
        <taxon>Hymenoptera</taxon>
        <taxon>Apocrita</taxon>
        <taxon>Aculeata</taxon>
        <taxon>Formicoidea</taxon>
        <taxon>Formicidae</taxon>
        <taxon>Ponerinae</taxon>
        <taxon>Ponerini</taxon>
        <taxon>Harpegnathos</taxon>
    </lineage>
</organism>
<dbReference type="Proteomes" id="UP000008237">
    <property type="component" value="Unassembled WGS sequence"/>
</dbReference>
<evidence type="ECO:0000256" key="1">
    <source>
        <dbReference type="SAM" id="MobiDB-lite"/>
    </source>
</evidence>
<sequence length="602" mass="68245">MTELEVKNAETQTKLSGFRKVEGKVEVKEIKISTLLMLEASIMSKKELIEKMRIPMPILKTHRAVQTDRTIAPGAPREAVENLAKLLSSKKDIIPGNPIDKYTIMEEILNYVIECTLWATNLLLYDYELETVDQEVQTDVRYDKTKDKMVIDIDVQTELTCEPRLSTGKLFVQYEEVKNFIRKSILEQCIVRGIEPRIIIDDLLNEIIAKGVELTKYPVKEQMIQTVASYKSHLKCDEDVLRKLKISVVVDPAEIPIIVAPLINDLLTLTRVQVSWNAQRVVKDILCTLTRRAVTIGCKLEAILRQPQRLTTEQMFLQRRKKIADSMMKKLTETRATQTGLAGVPEITKLKPKNILCSVCPRESICHLCLTSQEERPSLPKEDTRILRTQDILLAYNPCYVVATASEEKKRPYLQSSSAVKKKIEKPTVAQLPITQCVMKPRSEIHSARDNDAINVLMTPKKRTQARDSISEWARAIDDTLTKSWYLKDAASNVTNVSTTGFVTSSSKSTSCCKKSSQEPESVLNSQMTKALQILKNTFCTRDTCPNAFLRTSMEHHPPIKDTMEKSNLSNNVENCAPLNPGRHHHGQHINNINGQIRAKPR</sequence>
<evidence type="ECO:0000313" key="2">
    <source>
        <dbReference type="EMBL" id="EFN88813.1"/>
    </source>
</evidence>
<gene>
    <name evidence="2" type="ORF">EAI_13058</name>
</gene>
<dbReference type="OrthoDB" id="7694538at2759"/>
<evidence type="ECO:0000313" key="3">
    <source>
        <dbReference type="Proteomes" id="UP000008237"/>
    </source>
</evidence>
<name>E2B6C0_HARSA</name>
<reference evidence="2 3" key="1">
    <citation type="journal article" date="2010" name="Science">
        <title>Genomic comparison of the ants Camponotus floridanus and Harpegnathos saltator.</title>
        <authorList>
            <person name="Bonasio R."/>
            <person name="Zhang G."/>
            <person name="Ye C."/>
            <person name="Mutti N.S."/>
            <person name="Fang X."/>
            <person name="Qin N."/>
            <person name="Donahue G."/>
            <person name="Yang P."/>
            <person name="Li Q."/>
            <person name="Li C."/>
            <person name="Zhang P."/>
            <person name="Huang Z."/>
            <person name="Berger S.L."/>
            <person name="Reinberg D."/>
            <person name="Wang J."/>
            <person name="Liebig J."/>
        </authorList>
    </citation>
    <scope>NUCLEOTIDE SEQUENCE [LARGE SCALE GENOMIC DNA]</scope>
    <source>
        <strain evidence="2 3">R22 G/1</strain>
    </source>
</reference>
<accession>E2B6C0</accession>
<dbReference type="InParanoid" id="E2B6C0"/>
<dbReference type="AlphaFoldDB" id="E2B6C0"/>
<feature type="compositionally biased region" description="Low complexity" evidence="1">
    <location>
        <begin position="589"/>
        <end position="602"/>
    </location>
</feature>
<feature type="region of interest" description="Disordered" evidence="1">
    <location>
        <begin position="581"/>
        <end position="602"/>
    </location>
</feature>
<dbReference type="EMBL" id="GL445930">
    <property type="protein sequence ID" value="EFN88813.1"/>
    <property type="molecule type" value="Genomic_DNA"/>
</dbReference>
<protein>
    <submittedName>
        <fullName evidence="2">Uncharacterized protein</fullName>
    </submittedName>
</protein>
<keyword evidence="3" id="KW-1185">Reference proteome</keyword>
<proteinExistence type="predicted"/>